<keyword evidence="2" id="KW-1185">Reference proteome</keyword>
<evidence type="ECO:0000313" key="1">
    <source>
        <dbReference type="EMBL" id="GAA3700455.1"/>
    </source>
</evidence>
<dbReference type="SMART" id="SM00028">
    <property type="entry name" value="TPR"/>
    <property type="match status" value="2"/>
</dbReference>
<dbReference type="EMBL" id="BAABBF010000002">
    <property type="protein sequence ID" value="GAA3700455.1"/>
    <property type="molecule type" value="Genomic_DNA"/>
</dbReference>
<organism evidence="1 2">
    <name type="scientific">Sphingomonas cynarae</name>
    <dbReference type="NCBI Taxonomy" id="930197"/>
    <lineage>
        <taxon>Bacteria</taxon>
        <taxon>Pseudomonadati</taxon>
        <taxon>Pseudomonadota</taxon>
        <taxon>Alphaproteobacteria</taxon>
        <taxon>Sphingomonadales</taxon>
        <taxon>Sphingomonadaceae</taxon>
        <taxon>Sphingomonas</taxon>
    </lineage>
</organism>
<reference evidence="2" key="1">
    <citation type="journal article" date="2019" name="Int. J. Syst. Evol. Microbiol.">
        <title>The Global Catalogue of Microorganisms (GCM) 10K type strain sequencing project: providing services to taxonomists for standard genome sequencing and annotation.</title>
        <authorList>
            <consortium name="The Broad Institute Genomics Platform"/>
            <consortium name="The Broad Institute Genome Sequencing Center for Infectious Disease"/>
            <person name="Wu L."/>
            <person name="Ma J."/>
        </authorList>
    </citation>
    <scope>NUCLEOTIDE SEQUENCE [LARGE SCALE GENOMIC DNA]</scope>
    <source>
        <strain evidence="2">JCM 17498</strain>
    </source>
</reference>
<dbReference type="SUPFAM" id="SSF48452">
    <property type="entry name" value="TPR-like"/>
    <property type="match status" value="2"/>
</dbReference>
<gene>
    <name evidence="1" type="ORF">GCM10022268_08100</name>
</gene>
<comment type="caution">
    <text evidence="1">The sequence shown here is derived from an EMBL/GenBank/DDBJ whole genome shotgun (WGS) entry which is preliminary data.</text>
</comment>
<dbReference type="InterPro" id="IPR011990">
    <property type="entry name" value="TPR-like_helical_dom_sf"/>
</dbReference>
<name>A0ABP7D424_9SPHN</name>
<protein>
    <submittedName>
        <fullName evidence="1">2OG-Fe(II) oxygenase</fullName>
    </submittedName>
</protein>
<dbReference type="Proteomes" id="UP001500523">
    <property type="component" value="Unassembled WGS sequence"/>
</dbReference>
<dbReference type="Gene3D" id="1.25.40.10">
    <property type="entry name" value="Tetratricopeptide repeat domain"/>
    <property type="match status" value="2"/>
</dbReference>
<dbReference type="Gene3D" id="2.60.120.620">
    <property type="entry name" value="q2cbj1_9rhob like domain"/>
    <property type="match status" value="1"/>
</dbReference>
<dbReference type="InterPro" id="IPR012668">
    <property type="entry name" value="CHP02466"/>
</dbReference>
<evidence type="ECO:0000313" key="2">
    <source>
        <dbReference type="Proteomes" id="UP001500523"/>
    </source>
</evidence>
<accession>A0ABP7D424</accession>
<proteinExistence type="predicted"/>
<dbReference type="InterPro" id="IPR019734">
    <property type="entry name" value="TPR_rpt"/>
</dbReference>
<dbReference type="Pfam" id="PF13759">
    <property type="entry name" value="2OG-FeII_Oxy_5"/>
    <property type="match status" value="1"/>
</dbReference>
<sequence length="453" mass="47182">MRQGTEAVTTADHERLARARAGVAARPVSAVAEHNLASVLGDLGDFAGAEAATARALAKGGDAAETWLVRGRALQGLARLDEAEAALATAIARRPDYAVAHRDLAQLRWMRTADMRHALAAIAAAPATTDLIRVHATVLTEAGEGAAAAALLTRAVAARPGDPDLRLMAAAACGRQGDAPAQLAHATAALSLAPGSTGAAKAAVEALLHAGRAGEAAALAERLIAAIPDDQGAIALACTAWRLTGDPRHAAWCEDPALVSAATIPTPPGWPDLPAFLADLAADLAARHRWRTHPLEQSVRHGSQTQEDLARLDVPVLRALFAALDAPIAAHLGALGAGDDPVRRRLSGGYRFAGAWSVRLTPGGFHSDHVHPRGWLSSAFYVDLPDAVAQEPAGWLALGRPGVPTRPALGPLRHIRPRPGQLVLFPSWLWHGTEPFAGDATRLTVAFDLLPAE</sequence>